<feature type="region of interest" description="Disordered" evidence="1">
    <location>
        <begin position="1"/>
        <end position="34"/>
    </location>
</feature>
<accession>A0ABV8Y1P5</accession>
<gene>
    <name evidence="3" type="ORF">ACFO0K_15075</name>
</gene>
<dbReference type="SUPFAM" id="SSF52200">
    <property type="entry name" value="Toll/Interleukin receptor TIR domain"/>
    <property type="match status" value="1"/>
</dbReference>
<dbReference type="PROSITE" id="PS50104">
    <property type="entry name" value="TIR"/>
    <property type="match status" value="1"/>
</dbReference>
<proteinExistence type="predicted"/>
<evidence type="ECO:0000256" key="1">
    <source>
        <dbReference type="SAM" id="MobiDB-lite"/>
    </source>
</evidence>
<dbReference type="Gene3D" id="3.40.50.10140">
    <property type="entry name" value="Toll/interleukin-1 receptor homology (TIR) domain"/>
    <property type="match status" value="1"/>
</dbReference>
<dbReference type="RefSeq" id="WP_344231099.1">
    <property type="nucleotide sequence ID" value="NZ_BAAALH010000003.1"/>
</dbReference>
<dbReference type="InterPro" id="IPR000157">
    <property type="entry name" value="TIR_dom"/>
</dbReference>
<dbReference type="EMBL" id="JBHSEN010000003">
    <property type="protein sequence ID" value="MFC4430991.1"/>
    <property type="molecule type" value="Genomic_DNA"/>
</dbReference>
<dbReference type="Pfam" id="PF13676">
    <property type="entry name" value="TIR_2"/>
    <property type="match status" value="1"/>
</dbReference>
<sequence length="272" mass="30630">MAGKFNKAQFESRMKAAQRKVQSQVDQVNRENKRRVDEYNRQVKKHNTQVQQQAQRQVDAHNREVARVNAHNEQVNRQNEKMNAQNRATVAELNRQLRSSSASGSRYTAGEQALADRIQEQVVRFPQREWDVFLSYARIDGAEVAIELRDTLDDLGVKVWFDEISIVPGQSQSLQMDRGLRSARCGVALLTPAYLTGRFWTERELGALLHKATLIPVLHNVSFDEVAEYSGILPDLAGFETERDSVEVIAEKIAAAVLPDGQDAEQSAATAD</sequence>
<name>A0ABV8Y1P5_9MICC</name>
<reference evidence="4" key="1">
    <citation type="journal article" date="2019" name="Int. J. Syst. Evol. Microbiol.">
        <title>The Global Catalogue of Microorganisms (GCM) 10K type strain sequencing project: providing services to taxonomists for standard genome sequencing and annotation.</title>
        <authorList>
            <consortium name="The Broad Institute Genomics Platform"/>
            <consortium name="The Broad Institute Genome Sequencing Center for Infectious Disease"/>
            <person name="Wu L."/>
            <person name="Ma J."/>
        </authorList>
    </citation>
    <scope>NUCLEOTIDE SEQUENCE [LARGE SCALE GENOMIC DNA]</scope>
    <source>
        <strain evidence="4">CGMCC 1.12125</strain>
    </source>
</reference>
<dbReference type="Proteomes" id="UP001595965">
    <property type="component" value="Unassembled WGS sequence"/>
</dbReference>
<evidence type="ECO:0000259" key="2">
    <source>
        <dbReference type="PROSITE" id="PS50104"/>
    </source>
</evidence>
<organism evidence="3 4">
    <name type="scientific">Citricoccus alkalitolerans</name>
    <dbReference type="NCBI Taxonomy" id="246603"/>
    <lineage>
        <taxon>Bacteria</taxon>
        <taxon>Bacillati</taxon>
        <taxon>Actinomycetota</taxon>
        <taxon>Actinomycetes</taxon>
        <taxon>Micrococcales</taxon>
        <taxon>Micrococcaceae</taxon>
        <taxon>Citricoccus</taxon>
    </lineage>
</organism>
<evidence type="ECO:0000313" key="4">
    <source>
        <dbReference type="Proteomes" id="UP001595965"/>
    </source>
</evidence>
<feature type="domain" description="TIR" evidence="2">
    <location>
        <begin position="128"/>
        <end position="257"/>
    </location>
</feature>
<evidence type="ECO:0000313" key="3">
    <source>
        <dbReference type="EMBL" id="MFC4430991.1"/>
    </source>
</evidence>
<protein>
    <submittedName>
        <fullName evidence="3">Toll/interleukin-1 receptor domain-containing protein</fullName>
    </submittedName>
</protein>
<comment type="caution">
    <text evidence="3">The sequence shown here is derived from an EMBL/GenBank/DDBJ whole genome shotgun (WGS) entry which is preliminary data.</text>
</comment>
<keyword evidence="3" id="KW-0675">Receptor</keyword>
<keyword evidence="4" id="KW-1185">Reference proteome</keyword>
<dbReference type="InterPro" id="IPR035897">
    <property type="entry name" value="Toll_tir_struct_dom_sf"/>
</dbReference>